<name>A0A1L0DM25_9ASCO</name>
<dbReference type="Pfam" id="PF11931">
    <property type="entry name" value="SF3a60_Prp9_C"/>
    <property type="match status" value="1"/>
</dbReference>
<evidence type="ECO:0000313" key="7">
    <source>
        <dbReference type="Proteomes" id="UP000182334"/>
    </source>
</evidence>
<dbReference type="InterPro" id="IPR036236">
    <property type="entry name" value="Znf_C2H2_sf"/>
</dbReference>
<evidence type="ECO:0000313" key="6">
    <source>
        <dbReference type="EMBL" id="SGZ57620.1"/>
    </source>
</evidence>
<dbReference type="InterPro" id="IPR031774">
    <property type="entry name" value="SF3A3_dom"/>
</dbReference>
<feature type="compositionally biased region" description="Basic and acidic residues" evidence="4">
    <location>
        <begin position="310"/>
        <end position="319"/>
    </location>
</feature>
<dbReference type="PANTHER" id="PTHR12786">
    <property type="entry name" value="SPLICING FACTOR SF3A-RELATED"/>
    <property type="match status" value="1"/>
</dbReference>
<dbReference type="GO" id="GO:0005681">
    <property type="term" value="C:spliceosomal complex"/>
    <property type="evidence" value="ECO:0007669"/>
    <property type="project" value="InterPro"/>
</dbReference>
<comment type="subcellular location">
    <subcellularLocation>
        <location evidence="1">Nucleus</location>
    </subcellularLocation>
</comment>
<keyword evidence="2" id="KW-0863">Zinc-finger</keyword>
<dbReference type="Pfam" id="PF16837">
    <property type="entry name" value="SF3A3"/>
    <property type="match status" value="1"/>
</dbReference>
<dbReference type="AlphaFoldDB" id="A0A1L0DM25"/>
<dbReference type="PROSITE" id="PS00028">
    <property type="entry name" value="ZINC_FINGER_C2H2_1"/>
    <property type="match status" value="1"/>
</dbReference>
<evidence type="ECO:0000256" key="1">
    <source>
        <dbReference type="ARBA" id="ARBA00004123"/>
    </source>
</evidence>
<evidence type="ECO:0000256" key="2">
    <source>
        <dbReference type="ARBA" id="ARBA00022771"/>
    </source>
</evidence>
<dbReference type="GO" id="GO:0003723">
    <property type="term" value="F:RNA binding"/>
    <property type="evidence" value="ECO:0007669"/>
    <property type="project" value="InterPro"/>
</dbReference>
<dbReference type="InterPro" id="IPR013087">
    <property type="entry name" value="Znf_C2H2_type"/>
</dbReference>
<protein>
    <submittedName>
        <fullName evidence="6">CIC11C00000005014</fullName>
    </submittedName>
</protein>
<dbReference type="STRING" id="45354.A0A1L0DM25"/>
<dbReference type="EMBL" id="LT635761">
    <property type="protein sequence ID" value="SGZ57620.1"/>
    <property type="molecule type" value="Genomic_DNA"/>
</dbReference>
<feature type="region of interest" description="Disordered" evidence="4">
    <location>
        <begin position="383"/>
        <end position="410"/>
    </location>
</feature>
<feature type="region of interest" description="Disordered" evidence="4">
    <location>
        <begin position="302"/>
        <end position="338"/>
    </location>
</feature>
<organism evidence="6 7">
    <name type="scientific">Sungouiella intermedia</name>
    <dbReference type="NCBI Taxonomy" id="45354"/>
    <lineage>
        <taxon>Eukaryota</taxon>
        <taxon>Fungi</taxon>
        <taxon>Dikarya</taxon>
        <taxon>Ascomycota</taxon>
        <taxon>Saccharomycotina</taxon>
        <taxon>Pichiomycetes</taxon>
        <taxon>Metschnikowiaceae</taxon>
        <taxon>Sungouiella</taxon>
    </lineage>
</organism>
<dbReference type="InterPro" id="IPR031590">
    <property type="entry name" value="PRP9_N"/>
</dbReference>
<evidence type="ECO:0000256" key="3">
    <source>
        <dbReference type="ARBA" id="ARBA00023242"/>
    </source>
</evidence>
<evidence type="ECO:0000259" key="5">
    <source>
        <dbReference type="PROSITE" id="PS00028"/>
    </source>
</evidence>
<evidence type="ECO:0000256" key="4">
    <source>
        <dbReference type="SAM" id="MobiDB-lite"/>
    </source>
</evidence>
<feature type="compositionally biased region" description="Acidic residues" evidence="4">
    <location>
        <begin position="391"/>
        <end position="404"/>
    </location>
</feature>
<dbReference type="PANTHER" id="PTHR12786:SF2">
    <property type="entry name" value="SPLICING FACTOR 3A SUBUNIT 3"/>
    <property type="match status" value="1"/>
</dbReference>
<proteinExistence type="predicted"/>
<dbReference type="Pfam" id="PF12874">
    <property type="entry name" value="zf-met"/>
    <property type="match status" value="1"/>
</dbReference>
<feature type="domain" description="C2H2-type" evidence="5">
    <location>
        <begin position="284"/>
        <end position="306"/>
    </location>
</feature>
<keyword evidence="7" id="KW-1185">Reference proteome</keyword>
<keyword evidence="3" id="KW-0539">Nucleus</keyword>
<dbReference type="SMART" id="SM00451">
    <property type="entry name" value="ZnF_U1"/>
    <property type="match status" value="1"/>
</dbReference>
<dbReference type="SMART" id="SM00355">
    <property type="entry name" value="ZnF_C2H2"/>
    <property type="match status" value="2"/>
</dbReference>
<dbReference type="OrthoDB" id="2160351at2759"/>
<dbReference type="InterPro" id="IPR024598">
    <property type="entry name" value="SF3a60/Prp9_C"/>
</dbReference>
<accession>A0A1L0DM25</accession>
<dbReference type="Pfam" id="PF16958">
    <property type="entry name" value="PRP9_N"/>
    <property type="match status" value="1"/>
</dbReference>
<dbReference type="GO" id="GO:0008270">
    <property type="term" value="F:zinc ion binding"/>
    <property type="evidence" value="ECO:0007669"/>
    <property type="project" value="UniProtKB-KW"/>
</dbReference>
<dbReference type="InterPro" id="IPR051421">
    <property type="entry name" value="RNA_Proc_DNA_Dmg_Regulator"/>
</dbReference>
<sequence length="530" mass="60934">MACKLKLYQSIDSINQTVIVSYMSLEAQRQLLEEIEVLEAACSQRFRKNPTLASYAKISNTDEVLEPSRKRPHKETLLQQHELQFFAQQLQRDCNRAQANFKTTKLHDEVQRLTDVKMKFDQFEIQLEMLKETRGQAVWNAEELMDVFRLYLSAPDEDVKGLKVKRKYVLSRAAAHLVDLVNAAFNDVEMYGRFLDLSLYYEMFKTATLSQISYAQYLQSVTDFPHSSNSTDYLRYLESLLLYLKRQFVNSHPLTPLPNLDVAQEVKDSQLEDGKPDEKGEVYCKACDKVFAKETVYKGHLGGKKHKKNEAKLTEKPEAEGTNITDETTRQRGPSGKQLEGQIKIMTSALSNELKATIQDHERRTGLSDRERMMEVLVAVGEESDFTSVESDSEENDEDDNDDEFFSKDLPIGTDGTPIPLWLYKLQGLHHKYQCEICGNAIYKGRQQFNKHFSQAKHVHGLMSLGIPESDVWSFSNISKIDDAQSLWKKLCKSRLETQHNEDNVVEVEDEEGNVMSHKDYVELKKQGLL</sequence>
<dbReference type="InterPro" id="IPR003604">
    <property type="entry name" value="Matrin/U1-like-C_Znf_C2H2"/>
</dbReference>
<keyword evidence="2" id="KW-0862">Zinc</keyword>
<dbReference type="Gene3D" id="3.30.160.60">
    <property type="entry name" value="Classic Zinc Finger"/>
    <property type="match status" value="1"/>
</dbReference>
<gene>
    <name evidence="6" type="ORF">SAMEA4029010_CIC11G00000005014</name>
</gene>
<dbReference type="SUPFAM" id="SSF57667">
    <property type="entry name" value="beta-beta-alpha zinc fingers"/>
    <property type="match status" value="1"/>
</dbReference>
<reference evidence="6 7" key="1">
    <citation type="submission" date="2016-10" db="EMBL/GenBank/DDBJ databases">
        <authorList>
            <person name="de Groot N.N."/>
        </authorList>
    </citation>
    <scope>NUCLEOTIDE SEQUENCE [LARGE SCALE GENOMIC DNA]</scope>
    <source>
        <strain evidence="6 7">CBS 141442</strain>
    </source>
</reference>
<keyword evidence="2" id="KW-0479">Metal-binding</keyword>
<dbReference type="GO" id="GO:0000398">
    <property type="term" value="P:mRNA splicing, via spliceosome"/>
    <property type="evidence" value="ECO:0007669"/>
    <property type="project" value="InterPro"/>
</dbReference>
<dbReference type="Proteomes" id="UP000182334">
    <property type="component" value="Chromosome VI"/>
</dbReference>